<reference evidence="1 2" key="1">
    <citation type="submission" date="2018-06" db="EMBL/GenBank/DDBJ databases">
        <authorList>
            <consortium name="Pathogen Informatics"/>
            <person name="Doyle S."/>
        </authorList>
    </citation>
    <scope>NUCLEOTIDE SEQUENCE [LARGE SCALE GENOMIC DNA]</scope>
    <source>
        <strain evidence="1 2">NCTC12872</strain>
    </source>
</reference>
<proteinExistence type="predicted"/>
<organism evidence="1 2">
    <name type="scientific">Phocoenobacter uteri</name>
    <dbReference type="NCBI Taxonomy" id="146806"/>
    <lineage>
        <taxon>Bacteria</taxon>
        <taxon>Pseudomonadati</taxon>
        <taxon>Pseudomonadota</taxon>
        <taxon>Gammaproteobacteria</taxon>
        <taxon>Pasteurellales</taxon>
        <taxon>Pasteurellaceae</taxon>
        <taxon>Phocoenobacter</taxon>
    </lineage>
</organism>
<protein>
    <recommendedName>
        <fullName evidence="3">SmpA / OmlA family</fullName>
    </recommendedName>
</protein>
<name>A0A379CD62_9PAST</name>
<evidence type="ECO:0000313" key="2">
    <source>
        <dbReference type="Proteomes" id="UP000255417"/>
    </source>
</evidence>
<dbReference type="AlphaFoldDB" id="A0A379CD62"/>
<evidence type="ECO:0000313" key="1">
    <source>
        <dbReference type="EMBL" id="SUB59665.1"/>
    </source>
</evidence>
<dbReference type="PROSITE" id="PS51257">
    <property type="entry name" value="PROKAR_LIPOPROTEIN"/>
    <property type="match status" value="1"/>
</dbReference>
<keyword evidence="2" id="KW-1185">Reference proteome</keyword>
<accession>A0A379CD62</accession>
<gene>
    <name evidence="1" type="ORF">NCTC12872_01702</name>
</gene>
<sequence length="87" mass="9999">MKVKFYLLTTMLLLIGCSNETGYNRSSLLEKGMSKQEVINILGYPEGRKREGNKGTLEVYDYKDIDVCFNEKGEVKEVDSYVWCSDD</sequence>
<dbReference type="EMBL" id="UGTA01000001">
    <property type="protein sequence ID" value="SUB59665.1"/>
    <property type="molecule type" value="Genomic_DNA"/>
</dbReference>
<evidence type="ECO:0008006" key="3">
    <source>
        <dbReference type="Google" id="ProtNLM"/>
    </source>
</evidence>
<dbReference type="Proteomes" id="UP000255417">
    <property type="component" value="Unassembled WGS sequence"/>
</dbReference>